<reference evidence="2 3" key="1">
    <citation type="submission" date="2021-06" db="EMBL/GenBank/DDBJ databases">
        <authorList>
            <person name="Palmer J.M."/>
        </authorList>
    </citation>
    <scope>NUCLEOTIDE SEQUENCE [LARGE SCALE GENOMIC DNA]</scope>
    <source>
        <strain evidence="2 3">GA_2019</strain>
        <tissue evidence="2">Muscle</tissue>
    </source>
</reference>
<evidence type="ECO:0000313" key="2">
    <source>
        <dbReference type="EMBL" id="MEQ2177414.1"/>
    </source>
</evidence>
<comment type="caution">
    <text evidence="2">The sequence shown here is derived from an EMBL/GenBank/DDBJ whole genome shotgun (WGS) entry which is preliminary data.</text>
</comment>
<name>A0ABV0P138_9TELE</name>
<protein>
    <submittedName>
        <fullName evidence="2">Uncharacterized protein</fullName>
    </submittedName>
</protein>
<keyword evidence="3" id="KW-1185">Reference proteome</keyword>
<sequence>VCPGYLDVKEPVAALALSDVKGRQGERGFFGRKGEKGEPYYSGFGVKGERGAPGLRGPTGETGNPGRDGLPGFPGLPGPPVFLVPEGIPEFQGLPEQVLMGRGVEMAFQEFLDPKGNLEKFWEPHLEVKDKMALLGYLETRASQAVQEHPDYPVGLRWRGWNVFFAKSDS</sequence>
<dbReference type="EMBL" id="JAHRIO010060096">
    <property type="protein sequence ID" value="MEQ2177414.1"/>
    <property type="molecule type" value="Genomic_DNA"/>
</dbReference>
<dbReference type="InterPro" id="IPR008160">
    <property type="entry name" value="Collagen"/>
</dbReference>
<evidence type="ECO:0000256" key="1">
    <source>
        <dbReference type="SAM" id="MobiDB-lite"/>
    </source>
</evidence>
<accession>A0ABV0P138</accession>
<dbReference type="Pfam" id="PF01391">
    <property type="entry name" value="Collagen"/>
    <property type="match status" value="1"/>
</dbReference>
<feature type="region of interest" description="Disordered" evidence="1">
    <location>
        <begin position="41"/>
        <end position="76"/>
    </location>
</feature>
<feature type="non-terminal residue" evidence="2">
    <location>
        <position position="1"/>
    </location>
</feature>
<proteinExistence type="predicted"/>
<evidence type="ECO:0000313" key="3">
    <source>
        <dbReference type="Proteomes" id="UP001476798"/>
    </source>
</evidence>
<organism evidence="2 3">
    <name type="scientific">Goodea atripinnis</name>
    <dbReference type="NCBI Taxonomy" id="208336"/>
    <lineage>
        <taxon>Eukaryota</taxon>
        <taxon>Metazoa</taxon>
        <taxon>Chordata</taxon>
        <taxon>Craniata</taxon>
        <taxon>Vertebrata</taxon>
        <taxon>Euteleostomi</taxon>
        <taxon>Actinopterygii</taxon>
        <taxon>Neopterygii</taxon>
        <taxon>Teleostei</taxon>
        <taxon>Neoteleostei</taxon>
        <taxon>Acanthomorphata</taxon>
        <taxon>Ovalentaria</taxon>
        <taxon>Atherinomorphae</taxon>
        <taxon>Cyprinodontiformes</taxon>
        <taxon>Goodeidae</taxon>
        <taxon>Goodea</taxon>
    </lineage>
</organism>
<gene>
    <name evidence="2" type="ORF">GOODEAATRI_003302</name>
</gene>
<dbReference type="Proteomes" id="UP001476798">
    <property type="component" value="Unassembled WGS sequence"/>
</dbReference>